<comment type="caution">
    <text evidence="2">The sequence shown here is derived from an EMBL/GenBank/DDBJ whole genome shotgun (WGS) entry which is preliminary data.</text>
</comment>
<evidence type="ECO:0000313" key="2">
    <source>
        <dbReference type="EMBL" id="KAA8902286.1"/>
    </source>
</evidence>
<name>A0A5J5ET66_9PEZI</name>
<gene>
    <name evidence="2" type="ORF">FN846DRAFT_891521</name>
</gene>
<reference evidence="2 3" key="1">
    <citation type="submission" date="2019-09" db="EMBL/GenBank/DDBJ databases">
        <title>Draft genome of the ectomycorrhizal ascomycete Sphaerosporella brunnea.</title>
        <authorList>
            <consortium name="DOE Joint Genome Institute"/>
            <person name="Benucci G.M."/>
            <person name="Marozzi G."/>
            <person name="Antonielli L."/>
            <person name="Sanchez S."/>
            <person name="Marco P."/>
            <person name="Wang X."/>
            <person name="Falini L.B."/>
            <person name="Barry K."/>
            <person name="Haridas S."/>
            <person name="Lipzen A."/>
            <person name="Labutti K."/>
            <person name="Grigoriev I.V."/>
            <person name="Murat C."/>
            <person name="Martin F."/>
            <person name="Albertini E."/>
            <person name="Donnini D."/>
            <person name="Bonito G."/>
        </authorList>
    </citation>
    <scope>NUCLEOTIDE SEQUENCE [LARGE SCALE GENOMIC DNA]</scope>
    <source>
        <strain evidence="2 3">Sb_GMNB300</strain>
    </source>
</reference>
<organism evidence="2 3">
    <name type="scientific">Sphaerosporella brunnea</name>
    <dbReference type="NCBI Taxonomy" id="1250544"/>
    <lineage>
        <taxon>Eukaryota</taxon>
        <taxon>Fungi</taxon>
        <taxon>Dikarya</taxon>
        <taxon>Ascomycota</taxon>
        <taxon>Pezizomycotina</taxon>
        <taxon>Pezizomycetes</taxon>
        <taxon>Pezizales</taxon>
        <taxon>Pyronemataceae</taxon>
        <taxon>Sphaerosporella</taxon>
    </lineage>
</organism>
<feature type="coiled-coil region" evidence="1">
    <location>
        <begin position="92"/>
        <end position="154"/>
    </location>
</feature>
<sequence length="396" mass="44089">MPLPMSTIATFRRRAVMAVAGHGAVTKLHRPPPGATTLPDRLPVCFAPRQRQQHLTVNAVKTAVASSGVLTTRRNFSSSGPVAAKGSPWVLVNKQRKEIAALLANNKQLFQKLEVVMAEVATLKEENTTLKEKIDIVLNDNATLRAENAQLRRDFATVVDRVHHPISCAIATKYWWKYFVLPVIEPDAAKLQALQSGATAAYPSYTSPRYFQKKVPDWPSAAARAGMSITDLHDRIQKLDHSRIRRNVVAHEVTADDIRVAIKYARDPIEESMMRWSFENYWGVTPEAYDVLEDAVKQQLLHQRMCNCEYRSRLQWWGANDGDSVRRADGVPASHSQTGHDLEMRVLFLQNERFAVGTPGCQCGGSAVDPVQRRGKRPQGQTILVGEIVAVADVLG</sequence>
<evidence type="ECO:0000256" key="1">
    <source>
        <dbReference type="SAM" id="Coils"/>
    </source>
</evidence>
<dbReference type="EMBL" id="VXIS01000133">
    <property type="protein sequence ID" value="KAA8902286.1"/>
    <property type="molecule type" value="Genomic_DNA"/>
</dbReference>
<protein>
    <submittedName>
        <fullName evidence="2">Uncharacterized protein</fullName>
    </submittedName>
</protein>
<dbReference type="OrthoDB" id="76453at2759"/>
<dbReference type="InParanoid" id="A0A5J5ET66"/>
<keyword evidence="3" id="KW-1185">Reference proteome</keyword>
<accession>A0A5J5ET66</accession>
<proteinExistence type="predicted"/>
<dbReference type="AlphaFoldDB" id="A0A5J5ET66"/>
<dbReference type="Gene3D" id="1.20.5.340">
    <property type="match status" value="1"/>
</dbReference>
<keyword evidence="1" id="KW-0175">Coiled coil</keyword>
<dbReference type="Proteomes" id="UP000326924">
    <property type="component" value="Unassembled WGS sequence"/>
</dbReference>
<evidence type="ECO:0000313" key="3">
    <source>
        <dbReference type="Proteomes" id="UP000326924"/>
    </source>
</evidence>